<keyword evidence="2 4" id="KW-0547">Nucleotide-binding</keyword>
<evidence type="ECO:0000259" key="7">
    <source>
        <dbReference type="PROSITE" id="PS50011"/>
    </source>
</evidence>
<dbReference type="CDD" id="cd14016">
    <property type="entry name" value="STKc_CK1"/>
    <property type="match status" value="1"/>
</dbReference>
<evidence type="ECO:0000256" key="3">
    <source>
        <dbReference type="ARBA" id="ARBA00022840"/>
    </source>
</evidence>
<organism evidence="8 9">
    <name type="scientific">Blomia tropicalis</name>
    <name type="common">Mite</name>
    <dbReference type="NCBI Taxonomy" id="40697"/>
    <lineage>
        <taxon>Eukaryota</taxon>
        <taxon>Metazoa</taxon>
        <taxon>Ecdysozoa</taxon>
        <taxon>Arthropoda</taxon>
        <taxon>Chelicerata</taxon>
        <taxon>Arachnida</taxon>
        <taxon>Acari</taxon>
        <taxon>Acariformes</taxon>
        <taxon>Sarcoptiformes</taxon>
        <taxon>Astigmata</taxon>
        <taxon>Glycyphagoidea</taxon>
        <taxon>Echimyopodidae</taxon>
        <taxon>Blomia</taxon>
    </lineage>
</organism>
<dbReference type="SMART" id="SM00220">
    <property type="entry name" value="S_TKc"/>
    <property type="match status" value="1"/>
</dbReference>
<dbReference type="SUPFAM" id="SSF56112">
    <property type="entry name" value="Protein kinase-like (PK-like)"/>
    <property type="match status" value="1"/>
</dbReference>
<evidence type="ECO:0000256" key="6">
    <source>
        <dbReference type="SAM" id="MobiDB-lite"/>
    </source>
</evidence>
<comment type="caution">
    <text evidence="8">The sequence shown here is derived from an EMBL/GenBank/DDBJ whole genome shotgun (WGS) entry which is preliminary data.</text>
</comment>
<dbReference type="OMA" id="NTKHEND"/>
<dbReference type="GO" id="GO:0005524">
    <property type="term" value="F:ATP binding"/>
    <property type="evidence" value="ECO:0007669"/>
    <property type="project" value="UniProtKB-UniRule"/>
</dbReference>
<sequence>MPEDDTKKRTTAGGINNRSMEKSGSSDSFEHKLIADTYKIGIKIGSGSYGQIRLGTNVKTGQTVAIKFEPLNSSDQQLKGEYLCYQKLAGKKGFPTAYYHGRFQEYEVLVLERLGRNLETLYDDCGRRFTLKSVLFLALQLLKRFETLHSARIIYRDVKPENFMLGTNTNTVFIIDFGLSKHLDKHSSCHTTNELIGTSRYMSINAHLCREQSRRDDLEALGYVFIYFLRGKLPWSGLKAASFKEHNQMIVEKKRSISAEELCDGHPQEFLCYLKYVRSLDFDAEPNYEKLRNMFKRRFHLEHFRDDGIYDWNKLSEN</sequence>
<dbReference type="PANTHER" id="PTHR11909">
    <property type="entry name" value="CASEIN KINASE-RELATED"/>
    <property type="match status" value="1"/>
</dbReference>
<evidence type="ECO:0000313" key="9">
    <source>
        <dbReference type="Proteomes" id="UP001142055"/>
    </source>
</evidence>
<keyword evidence="5" id="KW-0808">Transferase</keyword>
<proteinExistence type="inferred from homology"/>
<dbReference type="Gene3D" id="1.10.510.10">
    <property type="entry name" value="Transferase(Phosphotransferase) domain 1"/>
    <property type="match status" value="1"/>
</dbReference>
<name>A0A9Q0M7N7_BLOTA</name>
<dbReference type="PROSITE" id="PS00108">
    <property type="entry name" value="PROTEIN_KINASE_ST"/>
    <property type="match status" value="1"/>
</dbReference>
<evidence type="ECO:0000256" key="5">
    <source>
        <dbReference type="RuleBase" id="RU000304"/>
    </source>
</evidence>
<dbReference type="PROSITE" id="PS00107">
    <property type="entry name" value="PROTEIN_KINASE_ATP"/>
    <property type="match status" value="1"/>
</dbReference>
<dbReference type="InterPro" id="IPR000719">
    <property type="entry name" value="Prot_kinase_dom"/>
</dbReference>
<reference evidence="8" key="1">
    <citation type="submission" date="2022-12" db="EMBL/GenBank/DDBJ databases">
        <title>Genome assemblies of Blomia tropicalis.</title>
        <authorList>
            <person name="Cui Y."/>
        </authorList>
    </citation>
    <scope>NUCLEOTIDE SEQUENCE</scope>
    <source>
        <tissue evidence="8">Adult mites</tissue>
    </source>
</reference>
<feature type="compositionally biased region" description="Polar residues" evidence="6">
    <location>
        <begin position="13"/>
        <end position="26"/>
    </location>
</feature>
<evidence type="ECO:0000313" key="8">
    <source>
        <dbReference type="EMBL" id="KAJ6218900.1"/>
    </source>
</evidence>
<evidence type="ECO:0000256" key="4">
    <source>
        <dbReference type="PROSITE-ProRule" id="PRU10141"/>
    </source>
</evidence>
<dbReference type="InterPro" id="IPR008271">
    <property type="entry name" value="Ser/Thr_kinase_AS"/>
</dbReference>
<dbReference type="Proteomes" id="UP001142055">
    <property type="component" value="Chromosome 2"/>
</dbReference>
<dbReference type="InterPro" id="IPR017441">
    <property type="entry name" value="Protein_kinase_ATP_BS"/>
</dbReference>
<comment type="similarity">
    <text evidence="5">Belongs to the protein kinase superfamily.</text>
</comment>
<keyword evidence="5" id="KW-0723">Serine/threonine-protein kinase</keyword>
<feature type="binding site" evidence="4">
    <location>
        <position position="67"/>
    </location>
    <ligand>
        <name>ATP</name>
        <dbReference type="ChEBI" id="CHEBI:30616"/>
    </ligand>
</feature>
<protein>
    <recommendedName>
        <fullName evidence="1">non-specific serine/threonine protein kinase</fullName>
        <ecNumber evidence="1">2.7.11.1</ecNumber>
    </recommendedName>
</protein>
<dbReference type="EMBL" id="JAPWDV010000002">
    <property type="protein sequence ID" value="KAJ6218900.1"/>
    <property type="molecule type" value="Genomic_DNA"/>
</dbReference>
<evidence type="ECO:0000256" key="1">
    <source>
        <dbReference type="ARBA" id="ARBA00012513"/>
    </source>
</evidence>
<feature type="region of interest" description="Disordered" evidence="6">
    <location>
        <begin position="1"/>
        <end position="26"/>
    </location>
</feature>
<dbReference type="EC" id="2.7.11.1" evidence="1"/>
<accession>A0A9Q0M7N7</accession>
<dbReference type="InterPro" id="IPR050235">
    <property type="entry name" value="CK1_Ser-Thr_kinase"/>
</dbReference>
<dbReference type="InterPro" id="IPR011009">
    <property type="entry name" value="Kinase-like_dom_sf"/>
</dbReference>
<gene>
    <name evidence="8" type="ORF">RDWZM_004712</name>
</gene>
<dbReference type="Pfam" id="PF00069">
    <property type="entry name" value="Pkinase"/>
    <property type="match status" value="1"/>
</dbReference>
<keyword evidence="5" id="KW-0418">Kinase</keyword>
<evidence type="ECO:0000256" key="2">
    <source>
        <dbReference type="ARBA" id="ARBA00022741"/>
    </source>
</evidence>
<dbReference type="PROSITE" id="PS50011">
    <property type="entry name" value="PROTEIN_KINASE_DOM"/>
    <property type="match status" value="1"/>
</dbReference>
<dbReference type="OrthoDB" id="5800476at2759"/>
<dbReference type="AlphaFoldDB" id="A0A9Q0M7N7"/>
<keyword evidence="9" id="KW-1185">Reference proteome</keyword>
<dbReference type="GO" id="GO:0004674">
    <property type="term" value="F:protein serine/threonine kinase activity"/>
    <property type="evidence" value="ECO:0007669"/>
    <property type="project" value="UniProtKB-KW"/>
</dbReference>
<keyword evidence="3 4" id="KW-0067">ATP-binding</keyword>
<feature type="domain" description="Protein kinase" evidence="7">
    <location>
        <begin position="38"/>
        <end position="318"/>
    </location>
</feature>